<evidence type="ECO:0000256" key="4">
    <source>
        <dbReference type="ARBA" id="ARBA00023002"/>
    </source>
</evidence>
<dbReference type="EMBL" id="CABL01000016">
    <property type="protein sequence ID" value="CBH75831.1"/>
    <property type="molecule type" value="Genomic_DNA"/>
</dbReference>
<feature type="domain" description="FAD/NAD(P)-binding" evidence="5">
    <location>
        <begin position="13"/>
        <end position="180"/>
    </location>
</feature>
<evidence type="ECO:0000256" key="1">
    <source>
        <dbReference type="ARBA" id="ARBA00001974"/>
    </source>
</evidence>
<keyword evidence="2" id="KW-0285">Flavoprotein</keyword>
<dbReference type="Gene3D" id="3.50.50.100">
    <property type="match status" value="1"/>
</dbReference>
<evidence type="ECO:0000313" key="6">
    <source>
        <dbReference type="EMBL" id="CBH75831.1"/>
    </source>
</evidence>
<accession>E6PH93</accession>
<organism evidence="6">
    <name type="scientific">mine drainage metagenome</name>
    <dbReference type="NCBI Taxonomy" id="410659"/>
    <lineage>
        <taxon>unclassified sequences</taxon>
        <taxon>metagenomes</taxon>
        <taxon>ecological metagenomes</taxon>
    </lineage>
</organism>
<dbReference type="GO" id="GO:0019646">
    <property type="term" value="P:aerobic electron transport chain"/>
    <property type="evidence" value="ECO:0007669"/>
    <property type="project" value="TreeGrafter"/>
</dbReference>
<evidence type="ECO:0000256" key="2">
    <source>
        <dbReference type="ARBA" id="ARBA00022630"/>
    </source>
</evidence>
<dbReference type="GO" id="GO:0003955">
    <property type="term" value="F:NAD(P)H dehydrogenase (quinone) activity"/>
    <property type="evidence" value="ECO:0007669"/>
    <property type="project" value="TreeGrafter"/>
</dbReference>
<dbReference type="PANTHER" id="PTHR42913:SF6">
    <property type="entry name" value="SULFIDE-QUINONE REDUCTASE"/>
    <property type="match status" value="1"/>
</dbReference>
<evidence type="ECO:0000259" key="5">
    <source>
        <dbReference type="Pfam" id="PF07992"/>
    </source>
</evidence>
<name>E6PH93_9ZZZZ</name>
<reference evidence="6" key="1">
    <citation type="submission" date="2009-10" db="EMBL/GenBank/DDBJ databases">
        <title>Diversity of trophic interactions inside an arsenic-rich microbial ecosystem.</title>
        <authorList>
            <person name="Bertin P.N."/>
            <person name="Heinrich-Salmeron A."/>
            <person name="Pelletier E."/>
            <person name="Goulhen-Chollet F."/>
            <person name="Arsene-Ploetze F."/>
            <person name="Gallien S."/>
            <person name="Calteau A."/>
            <person name="Vallenet D."/>
            <person name="Casiot C."/>
            <person name="Chane-Woon-Ming B."/>
            <person name="Giloteaux L."/>
            <person name="Barakat M."/>
            <person name="Bonnefoy V."/>
            <person name="Bruneel O."/>
            <person name="Chandler M."/>
            <person name="Cleiss J."/>
            <person name="Duran R."/>
            <person name="Elbaz-Poulichet F."/>
            <person name="Fonknechten N."/>
            <person name="Lauga B."/>
            <person name="Mornico D."/>
            <person name="Ortet P."/>
            <person name="Schaeffer C."/>
            <person name="Siguier P."/>
            <person name="Alexander Thil Smith A."/>
            <person name="Van Dorsselaer A."/>
            <person name="Weissenbach J."/>
            <person name="Medigue C."/>
            <person name="Le Paslier D."/>
        </authorList>
    </citation>
    <scope>NUCLEOTIDE SEQUENCE</scope>
</reference>
<dbReference type="Pfam" id="PF07992">
    <property type="entry name" value="Pyr_redox_2"/>
    <property type="match status" value="1"/>
</dbReference>
<dbReference type="PANTHER" id="PTHR42913">
    <property type="entry name" value="APOPTOSIS-INDUCING FACTOR 1"/>
    <property type="match status" value="1"/>
</dbReference>
<evidence type="ECO:0000256" key="3">
    <source>
        <dbReference type="ARBA" id="ARBA00022827"/>
    </source>
</evidence>
<dbReference type="SUPFAM" id="SSF51905">
    <property type="entry name" value="FAD/NAD(P)-binding domain"/>
    <property type="match status" value="2"/>
</dbReference>
<comment type="cofactor">
    <cofactor evidence="1">
        <name>FAD</name>
        <dbReference type="ChEBI" id="CHEBI:57692"/>
    </cofactor>
</comment>
<keyword evidence="4" id="KW-0560">Oxidoreductase</keyword>
<sequence length="484" mass="52622">MNAPSAPHTGLPRIVILGAGFAGHTAALHLSRLVRSKANVTVIAPRNRFTWFPSLIWVGTGTMSAEKVWFPLAPVYKKLGFDYIDGRAESIRPDERVVDIRRADGSEEHLAYDYLVNATGPYLNFEGTPGLGPKAGTTQSVCSIEHALGARDAYLENVAQLKKGARRRFVIGVGHPGATCQGAAFEYIMNVDADLRRRGLRDRAELVWLSNEPAAGDFGVDGVEARIDGKIVTGSTVIDELFKEREIQPILAAGVTGVGKDGIAYDRVGFDPATLEYDFAMLIPQFRGIPLKYIGADGSDITEKMTVPSGFMRVDADYTAKAYDAYRAADWPALYRSPQYENIYAAGIAFAPPHPLSKTLKTTAGTTVVATPPRTGMASGIMGRTVALNIAEQVAGRPATHHERMSEMPAACIASMGHSIWNGSAASIVMMPVARDYERYPEYGRDIDACELDVGLAGAWTKRMLHEAFMWKLQAKPGWAMIPE</sequence>
<keyword evidence="3" id="KW-0274">FAD</keyword>
<comment type="caution">
    <text evidence="6">The sequence shown here is derived from an EMBL/GenBank/DDBJ whole genome shotgun (WGS) entry which is preliminary data.</text>
</comment>
<proteinExistence type="predicted"/>
<dbReference type="InterPro" id="IPR051169">
    <property type="entry name" value="NADH-Q_oxidoreductase"/>
</dbReference>
<dbReference type="AlphaFoldDB" id="E6PH93"/>
<dbReference type="InterPro" id="IPR023753">
    <property type="entry name" value="FAD/NAD-binding_dom"/>
</dbReference>
<gene>
    <name evidence="6" type="ORF">CARN1_1229</name>
</gene>
<dbReference type="InterPro" id="IPR036188">
    <property type="entry name" value="FAD/NAD-bd_sf"/>
</dbReference>
<protein>
    <submittedName>
        <fullName evidence="6">Putative sulfide-quinone reductase</fullName>
    </submittedName>
</protein>